<dbReference type="AlphaFoldDB" id="A0A538SG79"/>
<dbReference type="InterPro" id="IPR051159">
    <property type="entry name" value="Hexapeptide_acetyltransf"/>
</dbReference>
<dbReference type="InterPro" id="IPR001451">
    <property type="entry name" value="Hexapep"/>
</dbReference>
<dbReference type="SUPFAM" id="SSF51161">
    <property type="entry name" value="Trimeric LpxA-like enzymes"/>
    <property type="match status" value="1"/>
</dbReference>
<name>A0A538SG79_UNCEI</name>
<dbReference type="EMBL" id="VBOT01000101">
    <property type="protein sequence ID" value="TMQ50377.1"/>
    <property type="molecule type" value="Genomic_DNA"/>
</dbReference>
<organism evidence="1 2">
    <name type="scientific">Eiseniibacteriota bacterium</name>
    <dbReference type="NCBI Taxonomy" id="2212470"/>
    <lineage>
        <taxon>Bacteria</taxon>
        <taxon>Candidatus Eiseniibacteriota</taxon>
    </lineage>
</organism>
<keyword evidence="1" id="KW-0012">Acyltransferase</keyword>
<reference evidence="1 2" key="1">
    <citation type="journal article" date="2019" name="Nat. Microbiol.">
        <title>Mediterranean grassland soil C-N compound turnover is dependent on rainfall and depth, and is mediated by genomically divergent microorganisms.</title>
        <authorList>
            <person name="Diamond S."/>
            <person name="Andeer P.F."/>
            <person name="Li Z."/>
            <person name="Crits-Christoph A."/>
            <person name="Burstein D."/>
            <person name="Anantharaman K."/>
            <person name="Lane K.R."/>
            <person name="Thomas B.C."/>
            <person name="Pan C."/>
            <person name="Northen T.R."/>
            <person name="Banfield J.F."/>
        </authorList>
    </citation>
    <scope>NUCLEOTIDE SEQUENCE [LARGE SCALE GENOMIC DNA]</scope>
    <source>
        <strain evidence="1">WS_3</strain>
    </source>
</reference>
<dbReference type="PANTHER" id="PTHR23416">
    <property type="entry name" value="SIALIC ACID SYNTHASE-RELATED"/>
    <property type="match status" value="1"/>
</dbReference>
<dbReference type="GO" id="GO:0016746">
    <property type="term" value="F:acyltransferase activity"/>
    <property type="evidence" value="ECO:0007669"/>
    <property type="project" value="UniProtKB-KW"/>
</dbReference>
<protein>
    <submittedName>
        <fullName evidence="1">Acyltransferase</fullName>
    </submittedName>
</protein>
<dbReference type="Pfam" id="PF00132">
    <property type="entry name" value="Hexapep"/>
    <property type="match status" value="1"/>
</dbReference>
<dbReference type="PANTHER" id="PTHR23416:SF78">
    <property type="entry name" value="LIPOPOLYSACCHARIDE BIOSYNTHESIS O-ACETYL TRANSFERASE WBBJ-RELATED"/>
    <property type="match status" value="1"/>
</dbReference>
<evidence type="ECO:0000313" key="2">
    <source>
        <dbReference type="Proteomes" id="UP000320184"/>
    </source>
</evidence>
<dbReference type="CDD" id="cd04647">
    <property type="entry name" value="LbH_MAT_like"/>
    <property type="match status" value="1"/>
</dbReference>
<dbReference type="Gene3D" id="2.160.10.10">
    <property type="entry name" value="Hexapeptide repeat proteins"/>
    <property type="match status" value="1"/>
</dbReference>
<comment type="caution">
    <text evidence="1">The sequence shown here is derived from an EMBL/GenBank/DDBJ whole genome shotgun (WGS) entry which is preliminary data.</text>
</comment>
<accession>A0A538SG79</accession>
<gene>
    <name evidence="1" type="ORF">E6K73_07925</name>
</gene>
<dbReference type="Proteomes" id="UP000320184">
    <property type="component" value="Unassembled WGS sequence"/>
</dbReference>
<evidence type="ECO:0000313" key="1">
    <source>
        <dbReference type="EMBL" id="TMQ50377.1"/>
    </source>
</evidence>
<keyword evidence="1" id="KW-0808">Transferase</keyword>
<proteinExistence type="predicted"/>
<sequence length="232" mass="24687">MGAPPSGRPRAAAGDMRNVLAVVWRRLRRRPAPRVFVNLWLAVRWRCIVHPAADIQFPGSCVIARGARVGRCTIICRGGTNHPAVRLGRVVIHDGVILDALEGAIEVGDDTALNPYCVLYGTGGLRIGRDCGIATHTVMVAANHSFERLDLPMMRQPIRAQGIRVGDDVWIGAGCTILDGVEVAAGSIVAAGAVVTQSFPPRSILAGVPARLVRRRSDLGGSVDDPPEAMRG</sequence>
<dbReference type="InterPro" id="IPR011004">
    <property type="entry name" value="Trimer_LpxA-like_sf"/>
</dbReference>